<evidence type="ECO:0000313" key="2">
    <source>
        <dbReference type="Proteomes" id="UP000727962"/>
    </source>
</evidence>
<protein>
    <submittedName>
        <fullName evidence="1">Uncharacterized protein</fullName>
    </submittedName>
</protein>
<reference evidence="1" key="1">
    <citation type="submission" date="2020-07" db="EMBL/GenBank/DDBJ databases">
        <title>Huge and variable diversity of episymbiotic CPR bacteria and DPANN archaea in groundwater ecosystems.</title>
        <authorList>
            <person name="He C.Y."/>
            <person name="Keren R."/>
            <person name="Whittaker M."/>
            <person name="Farag I.F."/>
            <person name="Doudna J."/>
            <person name="Cate J.H.D."/>
            <person name="Banfield J.F."/>
        </authorList>
    </citation>
    <scope>NUCLEOTIDE SEQUENCE</scope>
    <source>
        <strain evidence="1">NC_groundwater_17_Pr7_B-0.1um_64_12</strain>
    </source>
</reference>
<gene>
    <name evidence="1" type="ORF">HYR64_03270</name>
</gene>
<organism evidence="1 2">
    <name type="scientific">Fimbriimonas ginsengisoli</name>
    <dbReference type="NCBI Taxonomy" id="1005039"/>
    <lineage>
        <taxon>Bacteria</taxon>
        <taxon>Bacillati</taxon>
        <taxon>Armatimonadota</taxon>
        <taxon>Fimbriimonadia</taxon>
        <taxon>Fimbriimonadales</taxon>
        <taxon>Fimbriimonadaceae</taxon>
        <taxon>Fimbriimonas</taxon>
    </lineage>
</organism>
<dbReference type="Proteomes" id="UP000727962">
    <property type="component" value="Unassembled WGS sequence"/>
</dbReference>
<sequence length="92" mass="10097">MSARPTVFIVLYGSRRTALGEEASVDETSQSKRRIGKPWWDMRSKRASCPDGLKTGNVVERDTICIAEMIATPAMAAPVSAGDQYRHVSRAV</sequence>
<proteinExistence type="predicted"/>
<name>A0A931LTZ9_FIMGI</name>
<evidence type="ECO:0000313" key="1">
    <source>
        <dbReference type="EMBL" id="MBI1756108.1"/>
    </source>
</evidence>
<accession>A0A931LTZ9</accession>
<comment type="caution">
    <text evidence="1">The sequence shown here is derived from an EMBL/GenBank/DDBJ whole genome shotgun (WGS) entry which is preliminary data.</text>
</comment>
<dbReference type="AlphaFoldDB" id="A0A931LTZ9"/>
<dbReference type="EMBL" id="JACOSL010000022">
    <property type="protein sequence ID" value="MBI1756108.1"/>
    <property type="molecule type" value="Genomic_DNA"/>
</dbReference>